<protein>
    <submittedName>
        <fullName evidence="2">Uncharacterized protein</fullName>
    </submittedName>
</protein>
<sequence>MSTSKSSSTEETTSDDLSGGCWDDLAAAGEPSTRHRGQGQSNTPDIQRDPLGEQDQAEALNYRRIRHDRAGDEGRKVRFAEEGYSYRASRKLRSRDRKRSSSNSSSSSKRRRAKKRGKRKFVVNDEEGRGVGVSSSDEDSDSLGGKFISLALGPSQNTVALVGFRSLVGRMAVVCVLWCDL</sequence>
<organism evidence="2 3">
    <name type="scientific">Elysia marginata</name>
    <dbReference type="NCBI Taxonomy" id="1093978"/>
    <lineage>
        <taxon>Eukaryota</taxon>
        <taxon>Metazoa</taxon>
        <taxon>Spiralia</taxon>
        <taxon>Lophotrochozoa</taxon>
        <taxon>Mollusca</taxon>
        <taxon>Gastropoda</taxon>
        <taxon>Heterobranchia</taxon>
        <taxon>Euthyneura</taxon>
        <taxon>Panpulmonata</taxon>
        <taxon>Sacoglossa</taxon>
        <taxon>Placobranchoidea</taxon>
        <taxon>Plakobranchidae</taxon>
        <taxon>Elysia</taxon>
    </lineage>
</organism>
<keyword evidence="3" id="KW-1185">Reference proteome</keyword>
<reference evidence="2 3" key="1">
    <citation type="journal article" date="2021" name="Elife">
        <title>Chloroplast acquisition without the gene transfer in kleptoplastic sea slugs, Plakobranchus ocellatus.</title>
        <authorList>
            <person name="Maeda T."/>
            <person name="Takahashi S."/>
            <person name="Yoshida T."/>
            <person name="Shimamura S."/>
            <person name="Takaki Y."/>
            <person name="Nagai Y."/>
            <person name="Toyoda A."/>
            <person name="Suzuki Y."/>
            <person name="Arimoto A."/>
            <person name="Ishii H."/>
            <person name="Satoh N."/>
            <person name="Nishiyama T."/>
            <person name="Hasebe M."/>
            <person name="Maruyama T."/>
            <person name="Minagawa J."/>
            <person name="Obokata J."/>
            <person name="Shigenobu S."/>
        </authorList>
    </citation>
    <scope>NUCLEOTIDE SEQUENCE [LARGE SCALE GENOMIC DNA]</scope>
</reference>
<gene>
    <name evidence="2" type="ORF">ElyMa_005001800</name>
</gene>
<comment type="caution">
    <text evidence="2">The sequence shown here is derived from an EMBL/GenBank/DDBJ whole genome shotgun (WGS) entry which is preliminary data.</text>
</comment>
<evidence type="ECO:0000313" key="3">
    <source>
        <dbReference type="Proteomes" id="UP000762676"/>
    </source>
</evidence>
<accession>A0AAV4J747</accession>
<dbReference type="Proteomes" id="UP000762676">
    <property type="component" value="Unassembled WGS sequence"/>
</dbReference>
<dbReference type="EMBL" id="BMAT01009998">
    <property type="protein sequence ID" value="GFS18226.1"/>
    <property type="molecule type" value="Genomic_DNA"/>
</dbReference>
<feature type="compositionally biased region" description="Low complexity" evidence="1">
    <location>
        <begin position="1"/>
        <end position="11"/>
    </location>
</feature>
<feature type="compositionally biased region" description="Basic and acidic residues" evidence="1">
    <location>
        <begin position="68"/>
        <end position="81"/>
    </location>
</feature>
<feature type="region of interest" description="Disordered" evidence="1">
    <location>
        <begin position="1"/>
        <end position="142"/>
    </location>
</feature>
<feature type="compositionally biased region" description="Basic residues" evidence="1">
    <location>
        <begin position="108"/>
        <end position="121"/>
    </location>
</feature>
<feature type="compositionally biased region" description="Basic residues" evidence="1">
    <location>
        <begin position="88"/>
        <end position="100"/>
    </location>
</feature>
<proteinExistence type="predicted"/>
<evidence type="ECO:0000256" key="1">
    <source>
        <dbReference type="SAM" id="MobiDB-lite"/>
    </source>
</evidence>
<dbReference type="AlphaFoldDB" id="A0AAV4J747"/>
<name>A0AAV4J747_9GAST</name>
<evidence type="ECO:0000313" key="2">
    <source>
        <dbReference type="EMBL" id="GFS18226.1"/>
    </source>
</evidence>